<evidence type="ECO:0000313" key="2">
    <source>
        <dbReference type="Proteomes" id="UP000295627"/>
    </source>
</evidence>
<proteinExistence type="predicted"/>
<protein>
    <submittedName>
        <fullName evidence="1">Uncharacterized protein</fullName>
    </submittedName>
</protein>
<dbReference type="AlphaFoldDB" id="A0A4R5PG40"/>
<evidence type="ECO:0000313" key="1">
    <source>
        <dbReference type="EMBL" id="TDH25342.1"/>
    </source>
</evidence>
<sequence length="81" mass="9223">MRIFSGNHADRPFKVHQAANDWLSVDFQDEWGGHEIIGVRQIECTEQEWEDLVSTAGPHSGMLSTAWRWEAGRLVLSRDAS</sequence>
<accession>A0A4R5PG40</accession>
<gene>
    <name evidence="1" type="ORF">EJ571_01660</name>
</gene>
<comment type="caution">
    <text evidence="1">The sequence shown here is derived from an EMBL/GenBank/DDBJ whole genome shotgun (WGS) entry which is preliminary data.</text>
</comment>
<dbReference type="RefSeq" id="WP_078336058.1">
    <property type="nucleotide sequence ID" value="NZ_MAFQ01000015.1"/>
</dbReference>
<reference evidence="1 2" key="1">
    <citation type="journal article" date="2019" name="Sci. Rep.">
        <title>Extended insight into the Mycobacterium chelonae-abscessus complex through whole genome sequencing of Mycobacterium salmoniphilum outbreak and Mycobacterium salmoniphilum-like strains.</title>
        <authorList>
            <person name="Behra P.R.K."/>
            <person name="Das S."/>
            <person name="Pettersson B.M.F."/>
            <person name="Shirreff L."/>
            <person name="DuCote T."/>
            <person name="Jacobsson K.G."/>
            <person name="Ennis D.G."/>
            <person name="Kirsebom L.A."/>
        </authorList>
    </citation>
    <scope>NUCLEOTIDE SEQUENCE [LARGE SCALE GENOMIC DNA]</scope>
    <source>
        <strain evidence="1 2">DSM 45524</strain>
    </source>
</reference>
<name>A0A4R5PG40_9MYCO</name>
<organism evidence="1 2">
    <name type="scientific">Mycobacteroides franklinii</name>
    <dbReference type="NCBI Taxonomy" id="948102"/>
    <lineage>
        <taxon>Bacteria</taxon>
        <taxon>Bacillati</taxon>
        <taxon>Actinomycetota</taxon>
        <taxon>Actinomycetes</taxon>
        <taxon>Mycobacteriales</taxon>
        <taxon>Mycobacteriaceae</taxon>
        <taxon>Mycobacteroides</taxon>
    </lineage>
</organism>
<dbReference type="Proteomes" id="UP000295627">
    <property type="component" value="Unassembled WGS sequence"/>
</dbReference>
<dbReference type="EMBL" id="RXLR01000006">
    <property type="protein sequence ID" value="TDH25342.1"/>
    <property type="molecule type" value="Genomic_DNA"/>
</dbReference>